<evidence type="ECO:0000256" key="6">
    <source>
        <dbReference type="HAMAP-Rule" id="MF_00074"/>
    </source>
</evidence>
<evidence type="ECO:0000313" key="8">
    <source>
        <dbReference type="EMBL" id="SIS75546.1"/>
    </source>
</evidence>
<comment type="subcellular location">
    <subcellularLocation>
        <location evidence="6">Cytoplasm</location>
    </subcellularLocation>
</comment>
<feature type="binding site" evidence="6">
    <location>
        <begin position="102"/>
        <end position="104"/>
    </location>
    <ligand>
        <name>S-adenosyl-L-methionine</name>
        <dbReference type="ChEBI" id="CHEBI:59789"/>
    </ligand>
</feature>
<feature type="binding site" evidence="6">
    <location>
        <position position="149"/>
    </location>
    <ligand>
        <name>S-adenosyl-L-methionine</name>
        <dbReference type="ChEBI" id="CHEBI:59789"/>
    </ligand>
</feature>
<dbReference type="STRING" id="252246.SAMN05421799_103294"/>
<dbReference type="GO" id="GO:0070043">
    <property type="term" value="F:rRNA (guanine-N7-)-methyltransferase activity"/>
    <property type="evidence" value="ECO:0007669"/>
    <property type="project" value="UniProtKB-UniRule"/>
</dbReference>
<dbReference type="HAMAP" id="MF_00074">
    <property type="entry name" value="16SrRNA_methyltr_G"/>
    <property type="match status" value="1"/>
</dbReference>
<dbReference type="Pfam" id="PF02527">
    <property type="entry name" value="GidB"/>
    <property type="match status" value="1"/>
</dbReference>
<accession>A0A1N7LNZ2</accession>
<keyword evidence="3 6" id="KW-0489">Methyltransferase</keyword>
<dbReference type="CDD" id="cd02440">
    <property type="entry name" value="AdoMet_MTases"/>
    <property type="match status" value="1"/>
</dbReference>
<dbReference type="EMBL" id="FTOO01000003">
    <property type="protein sequence ID" value="SIS75546.1"/>
    <property type="molecule type" value="Genomic_DNA"/>
</dbReference>
<evidence type="ECO:0000256" key="1">
    <source>
        <dbReference type="ARBA" id="ARBA00022490"/>
    </source>
</evidence>
<dbReference type="PANTHER" id="PTHR31760:SF0">
    <property type="entry name" value="S-ADENOSYL-L-METHIONINE-DEPENDENT METHYLTRANSFERASES SUPERFAMILY PROTEIN"/>
    <property type="match status" value="1"/>
</dbReference>
<comment type="similarity">
    <text evidence="6">Belongs to the methyltransferase superfamily. RNA methyltransferase RsmG family.</text>
</comment>
<feature type="binding site" evidence="6">
    <location>
        <position position="79"/>
    </location>
    <ligand>
        <name>S-adenosyl-L-methionine</name>
        <dbReference type="ChEBI" id="CHEBI:59789"/>
    </ligand>
</feature>
<keyword evidence="4 6" id="KW-0808">Transferase</keyword>
<evidence type="ECO:0000256" key="5">
    <source>
        <dbReference type="ARBA" id="ARBA00022691"/>
    </source>
</evidence>
<evidence type="ECO:0000313" key="9">
    <source>
        <dbReference type="Proteomes" id="UP000186156"/>
    </source>
</evidence>
<evidence type="ECO:0000256" key="4">
    <source>
        <dbReference type="ARBA" id="ARBA00022679"/>
    </source>
</evidence>
<dbReference type="RefSeq" id="WP_076345912.1">
    <property type="nucleotide sequence ID" value="NZ_FTOO01000003.1"/>
</dbReference>
<dbReference type="PANTHER" id="PTHR31760">
    <property type="entry name" value="S-ADENOSYL-L-METHIONINE-DEPENDENT METHYLTRANSFERASES SUPERFAMILY PROTEIN"/>
    <property type="match status" value="1"/>
</dbReference>
<protein>
    <recommendedName>
        <fullName evidence="6">Ribosomal RNA small subunit methyltransferase G</fullName>
        <ecNumber evidence="6">2.1.1.-</ecNumber>
    </recommendedName>
    <alternativeName>
        <fullName evidence="6">16S rRNA 7-methylguanosine methyltransferase</fullName>
        <shortName evidence="6">16S rRNA m7G methyltransferase</shortName>
    </alternativeName>
</protein>
<reference evidence="9" key="1">
    <citation type="submission" date="2017-01" db="EMBL/GenBank/DDBJ databases">
        <authorList>
            <person name="Varghese N."/>
            <person name="Submissions S."/>
        </authorList>
    </citation>
    <scope>NUCLEOTIDE SEQUENCE [LARGE SCALE GENOMIC DNA]</scope>
    <source>
        <strain evidence="9">DSM 16176</strain>
    </source>
</reference>
<evidence type="ECO:0000256" key="7">
    <source>
        <dbReference type="SAM" id="MobiDB-lite"/>
    </source>
</evidence>
<name>A0A1N7LNZ2_9BACL</name>
<dbReference type="InterPro" id="IPR003682">
    <property type="entry name" value="rRNA_ssu_MeTfrase_G"/>
</dbReference>
<evidence type="ECO:0000256" key="3">
    <source>
        <dbReference type="ARBA" id="ARBA00022603"/>
    </source>
</evidence>
<keyword evidence="9" id="KW-1185">Reference proteome</keyword>
<dbReference type="EC" id="2.1.1.-" evidence="6"/>
<organism evidence="8 9">
    <name type="scientific">Alicyclobacillus vulcanalis</name>
    <dbReference type="NCBI Taxonomy" id="252246"/>
    <lineage>
        <taxon>Bacteria</taxon>
        <taxon>Bacillati</taxon>
        <taxon>Bacillota</taxon>
        <taxon>Bacilli</taxon>
        <taxon>Bacillales</taxon>
        <taxon>Alicyclobacillaceae</taxon>
        <taxon>Alicyclobacillus</taxon>
    </lineage>
</organism>
<keyword evidence="1 6" id="KW-0963">Cytoplasm</keyword>
<feature type="region of interest" description="Disordered" evidence="7">
    <location>
        <begin position="219"/>
        <end position="240"/>
    </location>
</feature>
<dbReference type="FunFam" id="3.40.50.150:FF:000041">
    <property type="entry name" value="Ribosomal RNA small subunit methyltransferase G"/>
    <property type="match status" value="1"/>
</dbReference>
<evidence type="ECO:0000256" key="2">
    <source>
        <dbReference type="ARBA" id="ARBA00022552"/>
    </source>
</evidence>
<dbReference type="Gene3D" id="3.40.50.150">
    <property type="entry name" value="Vaccinia Virus protein VP39"/>
    <property type="match status" value="1"/>
</dbReference>
<dbReference type="OrthoDB" id="9808773at2"/>
<dbReference type="SUPFAM" id="SSF53335">
    <property type="entry name" value="S-adenosyl-L-methionine-dependent methyltransferases"/>
    <property type="match status" value="1"/>
</dbReference>
<comment type="function">
    <text evidence="6">Specifically methylates the N7 position of guanine in position 535 of 16S rRNA.</text>
</comment>
<sequence>MRDVVEQMRAWGVPVDDAAERALHRYAELLVEWNERLNLTAIVETREIWIKHFLDSAAIAQVASWRDIAERGGRVIDIGTGAGIPGIPLAILWTNAQFVLCDASRKRVQFVEHVTADLGLNHVKAVHARMEDLGRQADARSSFDAAVARAVARSNVLLEYAAPVLAPGGWAFLYKGPSYRGEEAEDAARAAKVLGARPGSVTAYALLDGQGDRVIASFQQETPAPKRYPRKAGTPARQPL</sequence>
<dbReference type="NCBIfam" id="TIGR00138">
    <property type="entry name" value="rsmG_gidB"/>
    <property type="match status" value="1"/>
</dbReference>
<dbReference type="Proteomes" id="UP000186156">
    <property type="component" value="Unassembled WGS sequence"/>
</dbReference>
<keyword evidence="2 6" id="KW-0698">rRNA processing</keyword>
<dbReference type="GO" id="GO:0005829">
    <property type="term" value="C:cytosol"/>
    <property type="evidence" value="ECO:0007669"/>
    <property type="project" value="TreeGrafter"/>
</dbReference>
<keyword evidence="5 6" id="KW-0949">S-adenosyl-L-methionine</keyword>
<comment type="caution">
    <text evidence="6">Lacks conserved residue(s) required for the propagation of feature annotation.</text>
</comment>
<gene>
    <name evidence="6" type="primary">rsmG</name>
    <name evidence="8" type="ORF">SAMN05421799_103294</name>
</gene>
<proteinExistence type="inferred from homology"/>
<dbReference type="InterPro" id="IPR029063">
    <property type="entry name" value="SAM-dependent_MTases_sf"/>
</dbReference>
<dbReference type="AlphaFoldDB" id="A0A1N7LNZ2"/>